<name>A0ABN9VAZ6_9DINO</name>
<comment type="caution">
    <text evidence="5">The sequence shown here is derived from an EMBL/GenBank/DDBJ whole genome shotgun (WGS) entry which is preliminary data.</text>
</comment>
<dbReference type="InterPro" id="IPR050145">
    <property type="entry name" value="Centrin_CML-like"/>
</dbReference>
<feature type="region of interest" description="Disordered" evidence="3">
    <location>
        <begin position="1"/>
        <end position="22"/>
    </location>
</feature>
<dbReference type="EMBL" id="CAUYUJ010016935">
    <property type="protein sequence ID" value="CAK0870185.1"/>
    <property type="molecule type" value="Genomic_DNA"/>
</dbReference>
<reference evidence="5" key="1">
    <citation type="submission" date="2023-10" db="EMBL/GenBank/DDBJ databases">
        <authorList>
            <person name="Chen Y."/>
            <person name="Shah S."/>
            <person name="Dougan E. K."/>
            <person name="Thang M."/>
            <person name="Chan C."/>
        </authorList>
    </citation>
    <scope>NUCLEOTIDE SEQUENCE [LARGE SCALE GENOMIC DNA]</scope>
</reference>
<dbReference type="InterPro" id="IPR018247">
    <property type="entry name" value="EF_Hand_1_Ca_BS"/>
</dbReference>
<evidence type="ECO:0000259" key="4">
    <source>
        <dbReference type="PROSITE" id="PS50222"/>
    </source>
</evidence>
<evidence type="ECO:0000256" key="3">
    <source>
        <dbReference type="SAM" id="MobiDB-lite"/>
    </source>
</evidence>
<accession>A0ABN9VAZ6</accession>
<dbReference type="PROSITE" id="PS50222">
    <property type="entry name" value="EF_HAND_2"/>
    <property type="match status" value="3"/>
</dbReference>
<sequence length="222" mass="24932">MAGRKDKGVSIKEPQAVSLPRNDKGGILITEDELKVAWDFFDTGGKSKLTTNDIKKRLQTFYKDRLPRARRASASCTARARHLSAPLLWPGRPRARDYANTPGSKKSRLQDISTKEVKFLLNNQPEITFEELFALLKDNQLTNFDPVKEAFKVYDPHGTGFVDMEVIKSFFKDLGYGDISEDDAKIILETADGDKDGRIGLDDFRMMVPFGQPREDADASGD</sequence>
<keyword evidence="6" id="KW-1185">Reference proteome</keyword>
<feature type="compositionally biased region" description="Basic and acidic residues" evidence="3">
    <location>
        <begin position="1"/>
        <end position="10"/>
    </location>
</feature>
<evidence type="ECO:0000256" key="2">
    <source>
        <dbReference type="ARBA" id="ARBA00022837"/>
    </source>
</evidence>
<feature type="domain" description="EF-hand" evidence="4">
    <location>
        <begin position="179"/>
        <end position="214"/>
    </location>
</feature>
<feature type="domain" description="EF-hand" evidence="4">
    <location>
        <begin position="29"/>
        <end position="64"/>
    </location>
</feature>
<dbReference type="CDD" id="cd00051">
    <property type="entry name" value="EFh"/>
    <property type="match status" value="1"/>
</dbReference>
<gene>
    <name evidence="5" type="ORF">PCOR1329_LOCUS56355</name>
</gene>
<evidence type="ECO:0000313" key="6">
    <source>
        <dbReference type="Proteomes" id="UP001189429"/>
    </source>
</evidence>
<dbReference type="PROSITE" id="PS00018">
    <property type="entry name" value="EF_HAND_1"/>
    <property type="match status" value="1"/>
</dbReference>
<keyword evidence="2" id="KW-0106">Calcium</keyword>
<protein>
    <recommendedName>
        <fullName evidence="4">EF-hand domain-containing protein</fullName>
    </recommendedName>
</protein>
<organism evidence="5 6">
    <name type="scientific">Prorocentrum cordatum</name>
    <dbReference type="NCBI Taxonomy" id="2364126"/>
    <lineage>
        <taxon>Eukaryota</taxon>
        <taxon>Sar</taxon>
        <taxon>Alveolata</taxon>
        <taxon>Dinophyceae</taxon>
        <taxon>Prorocentrales</taxon>
        <taxon>Prorocentraceae</taxon>
        <taxon>Prorocentrum</taxon>
    </lineage>
</organism>
<dbReference type="PANTHER" id="PTHR23050">
    <property type="entry name" value="CALCIUM BINDING PROTEIN"/>
    <property type="match status" value="1"/>
</dbReference>
<proteinExistence type="predicted"/>
<dbReference type="InterPro" id="IPR002048">
    <property type="entry name" value="EF_hand_dom"/>
</dbReference>
<evidence type="ECO:0000313" key="5">
    <source>
        <dbReference type="EMBL" id="CAK0870185.1"/>
    </source>
</evidence>
<dbReference type="Proteomes" id="UP001189429">
    <property type="component" value="Unassembled WGS sequence"/>
</dbReference>
<dbReference type="Pfam" id="PF13499">
    <property type="entry name" value="EF-hand_7"/>
    <property type="match status" value="1"/>
</dbReference>
<dbReference type="Gene3D" id="1.10.238.10">
    <property type="entry name" value="EF-hand"/>
    <property type="match status" value="1"/>
</dbReference>
<feature type="domain" description="EF-hand" evidence="4">
    <location>
        <begin position="142"/>
        <end position="177"/>
    </location>
</feature>
<dbReference type="SUPFAM" id="SSF47473">
    <property type="entry name" value="EF-hand"/>
    <property type="match status" value="1"/>
</dbReference>
<evidence type="ECO:0000256" key="1">
    <source>
        <dbReference type="ARBA" id="ARBA00022737"/>
    </source>
</evidence>
<dbReference type="InterPro" id="IPR011992">
    <property type="entry name" value="EF-hand-dom_pair"/>
</dbReference>
<keyword evidence="1" id="KW-0677">Repeat</keyword>